<dbReference type="EMBL" id="QMKO01001195">
    <property type="protein sequence ID" value="RTG90823.1"/>
    <property type="molecule type" value="Genomic_DNA"/>
</dbReference>
<dbReference type="InterPro" id="IPR027094">
    <property type="entry name" value="Mitofusin_fam"/>
</dbReference>
<dbReference type="STRING" id="6184.A0A430QSZ1"/>
<accession>A0A430QSZ1</accession>
<keyword evidence="6" id="KW-1133">Transmembrane helix</keyword>
<reference evidence="7 8" key="1">
    <citation type="journal article" date="2019" name="PLoS Pathog.">
        <title>Genome sequence of the bovine parasite Schistosoma bovis Tanzania.</title>
        <authorList>
            <person name="Oey H."/>
            <person name="Zakrzewski M."/>
            <person name="Gobert G."/>
            <person name="Gravermann K."/>
            <person name="Stoye J."/>
            <person name="Jones M."/>
            <person name="Mcmanus D."/>
            <person name="Krause L."/>
        </authorList>
    </citation>
    <scope>NUCLEOTIDE SEQUENCE [LARGE SCALE GENOMIC DNA]</scope>
    <source>
        <strain evidence="7 8">TAN1997</strain>
    </source>
</reference>
<sequence length="248" mass="28154">MKTTQAVDEMLHASLARVEAQVASALNAEIRRLSELVDSYSRPFHPDPALIHVYKRELNTHVERELGRKLTEACSSDILNEVARCEQLMMSKFFFTNLNFSELAFTLFFVSDKHAAIVSDEACKNRILQLVDPTAFTPEFHLDCRNLCANFHEDIQFRFSLSLGTLFQRLSAPRRSTNSYHWTQSDGIPSSLVNSSILPRSSLTVDLFPSLMSRSAVGTVIAFGIVSFNAFDIVLYLRCFMNKKNNKF</sequence>
<gene>
    <name evidence="7" type="ORF">DC041_0007237</name>
</gene>
<evidence type="ECO:0000256" key="6">
    <source>
        <dbReference type="SAM" id="Phobius"/>
    </source>
</evidence>
<comment type="subcellular location">
    <subcellularLocation>
        <location evidence="1">Membrane</location>
    </subcellularLocation>
</comment>
<evidence type="ECO:0000256" key="1">
    <source>
        <dbReference type="ARBA" id="ARBA00004370"/>
    </source>
</evidence>
<evidence type="ECO:0000256" key="2">
    <source>
        <dbReference type="ARBA" id="ARBA00022741"/>
    </source>
</evidence>
<dbReference type="PANTHER" id="PTHR10465">
    <property type="entry name" value="TRANSMEMBRANE GTPASE FZO1"/>
    <property type="match status" value="1"/>
</dbReference>
<dbReference type="PANTHER" id="PTHR10465:SF3">
    <property type="entry name" value="TRANSMEMBRANE GTPASE MARF-RELATED"/>
    <property type="match status" value="1"/>
</dbReference>
<dbReference type="Proteomes" id="UP000290809">
    <property type="component" value="Unassembled WGS sequence"/>
</dbReference>
<dbReference type="GO" id="GO:0051646">
    <property type="term" value="P:mitochondrion localization"/>
    <property type="evidence" value="ECO:0007669"/>
    <property type="project" value="TreeGrafter"/>
</dbReference>
<comment type="caution">
    <text evidence="7">The sequence shown here is derived from an EMBL/GenBank/DDBJ whole genome shotgun (WGS) entry which is preliminary data.</text>
</comment>
<dbReference type="GO" id="GO:0003924">
    <property type="term" value="F:GTPase activity"/>
    <property type="evidence" value="ECO:0007669"/>
    <property type="project" value="InterPro"/>
</dbReference>
<dbReference type="AlphaFoldDB" id="A0A430QSZ1"/>
<evidence type="ECO:0000313" key="8">
    <source>
        <dbReference type="Proteomes" id="UP000290809"/>
    </source>
</evidence>
<evidence type="ECO:0000313" key="7">
    <source>
        <dbReference type="EMBL" id="RTG90823.1"/>
    </source>
</evidence>
<proteinExistence type="predicted"/>
<name>A0A430QSZ1_SCHBO</name>
<evidence type="ECO:0000256" key="5">
    <source>
        <dbReference type="ARBA" id="ARBA00023136"/>
    </source>
</evidence>
<organism evidence="7 8">
    <name type="scientific">Schistosoma bovis</name>
    <name type="common">Blood fluke</name>
    <dbReference type="NCBI Taxonomy" id="6184"/>
    <lineage>
        <taxon>Eukaryota</taxon>
        <taxon>Metazoa</taxon>
        <taxon>Spiralia</taxon>
        <taxon>Lophotrochozoa</taxon>
        <taxon>Platyhelminthes</taxon>
        <taxon>Trematoda</taxon>
        <taxon>Digenea</taxon>
        <taxon>Strigeidida</taxon>
        <taxon>Schistosomatoidea</taxon>
        <taxon>Schistosomatidae</taxon>
        <taxon>Schistosoma</taxon>
    </lineage>
</organism>
<keyword evidence="6" id="KW-0812">Transmembrane</keyword>
<keyword evidence="3" id="KW-0378">Hydrolase</keyword>
<keyword evidence="8" id="KW-1185">Reference proteome</keyword>
<keyword evidence="5 6" id="KW-0472">Membrane</keyword>
<evidence type="ECO:0000256" key="3">
    <source>
        <dbReference type="ARBA" id="ARBA00022801"/>
    </source>
</evidence>
<evidence type="ECO:0000256" key="4">
    <source>
        <dbReference type="ARBA" id="ARBA00023134"/>
    </source>
</evidence>
<keyword evidence="2" id="KW-0547">Nucleotide-binding</keyword>
<keyword evidence="4" id="KW-0342">GTP-binding</keyword>
<feature type="transmembrane region" description="Helical" evidence="6">
    <location>
        <begin position="216"/>
        <end position="237"/>
    </location>
</feature>
<dbReference type="GO" id="GO:0008053">
    <property type="term" value="P:mitochondrial fusion"/>
    <property type="evidence" value="ECO:0007669"/>
    <property type="project" value="TreeGrafter"/>
</dbReference>
<protein>
    <submittedName>
        <fullName evidence="7">Mitofusin 2</fullName>
    </submittedName>
</protein>
<dbReference type="GO" id="GO:0005525">
    <property type="term" value="F:GTP binding"/>
    <property type="evidence" value="ECO:0007669"/>
    <property type="project" value="UniProtKB-KW"/>
</dbReference>
<dbReference type="GO" id="GO:0005741">
    <property type="term" value="C:mitochondrial outer membrane"/>
    <property type="evidence" value="ECO:0007669"/>
    <property type="project" value="TreeGrafter"/>
</dbReference>